<sequence length="123" mass="13102">MKSPACFISSEGGIVLQYVGQGKTSSGRSPCAWTHPRTFAPTSPLSVVRNAAVVDNSLQCPHTLQQPNKHVFLQCNHHMNTQVINEELIVGICKLYSATLGGAASVVKTGFPPGLADELLPEC</sequence>
<accession>A0AAV4UJ43</accession>
<comment type="caution">
    <text evidence="1">The sequence shown here is derived from an EMBL/GenBank/DDBJ whole genome shotgun (WGS) entry which is preliminary data.</text>
</comment>
<gene>
    <name evidence="1" type="ORF">CDAR_232191</name>
</gene>
<protein>
    <submittedName>
        <fullName evidence="1">Uncharacterized protein</fullName>
    </submittedName>
</protein>
<dbReference type="EMBL" id="BPLQ01011360">
    <property type="protein sequence ID" value="GIY57619.1"/>
    <property type="molecule type" value="Genomic_DNA"/>
</dbReference>
<dbReference type="AlphaFoldDB" id="A0AAV4UJ43"/>
<name>A0AAV4UJ43_9ARAC</name>
<dbReference type="Proteomes" id="UP001054837">
    <property type="component" value="Unassembled WGS sequence"/>
</dbReference>
<proteinExistence type="predicted"/>
<evidence type="ECO:0000313" key="1">
    <source>
        <dbReference type="EMBL" id="GIY57619.1"/>
    </source>
</evidence>
<keyword evidence="2" id="KW-1185">Reference proteome</keyword>
<organism evidence="1 2">
    <name type="scientific">Caerostris darwini</name>
    <dbReference type="NCBI Taxonomy" id="1538125"/>
    <lineage>
        <taxon>Eukaryota</taxon>
        <taxon>Metazoa</taxon>
        <taxon>Ecdysozoa</taxon>
        <taxon>Arthropoda</taxon>
        <taxon>Chelicerata</taxon>
        <taxon>Arachnida</taxon>
        <taxon>Araneae</taxon>
        <taxon>Araneomorphae</taxon>
        <taxon>Entelegynae</taxon>
        <taxon>Araneoidea</taxon>
        <taxon>Araneidae</taxon>
        <taxon>Caerostris</taxon>
    </lineage>
</organism>
<evidence type="ECO:0000313" key="2">
    <source>
        <dbReference type="Proteomes" id="UP001054837"/>
    </source>
</evidence>
<reference evidence="1 2" key="1">
    <citation type="submission" date="2021-06" db="EMBL/GenBank/DDBJ databases">
        <title>Caerostris darwini draft genome.</title>
        <authorList>
            <person name="Kono N."/>
            <person name="Arakawa K."/>
        </authorList>
    </citation>
    <scope>NUCLEOTIDE SEQUENCE [LARGE SCALE GENOMIC DNA]</scope>
</reference>